<dbReference type="PANTHER" id="PTHR44329:SF214">
    <property type="entry name" value="PROTEIN KINASE DOMAIN-CONTAINING PROTEIN"/>
    <property type="match status" value="1"/>
</dbReference>
<sequence>MFQCLIDHGCEDLTSLIDIEKYSACRVAEGGFGDIWKGQLYDGTFVAVKVLRCALVVCTESEKKGLKRMMREIYAWSKLDHENAHKLLGVTMFQGRMGMVSEWMQNGNLRTYLAENPDLDHYKLCTQIATGVEYIHSIDMVHGDLKASNILVSADGVAKLTDFDYSLISDLSLLFTETTRVGGGTIRWMAPELVVETSYQRSKETDIYALGMVSVLVYISSYVESS</sequence>
<proteinExistence type="predicted"/>
<dbReference type="GO" id="GO:0005524">
    <property type="term" value="F:ATP binding"/>
    <property type="evidence" value="ECO:0007669"/>
    <property type="project" value="InterPro"/>
</dbReference>
<dbReference type="GO" id="GO:0004674">
    <property type="term" value="F:protein serine/threonine kinase activity"/>
    <property type="evidence" value="ECO:0007669"/>
    <property type="project" value="TreeGrafter"/>
</dbReference>
<name>A0A8H3DTN3_9AGAM</name>
<dbReference type="InterPro" id="IPR051681">
    <property type="entry name" value="Ser/Thr_Kinases-Pseudokinases"/>
</dbReference>
<organism evidence="2 3">
    <name type="scientific">Rhizoctonia solani</name>
    <dbReference type="NCBI Taxonomy" id="456999"/>
    <lineage>
        <taxon>Eukaryota</taxon>
        <taxon>Fungi</taxon>
        <taxon>Dikarya</taxon>
        <taxon>Basidiomycota</taxon>
        <taxon>Agaricomycotina</taxon>
        <taxon>Agaricomycetes</taxon>
        <taxon>Cantharellales</taxon>
        <taxon>Ceratobasidiaceae</taxon>
        <taxon>Rhizoctonia</taxon>
    </lineage>
</organism>
<accession>A0A8H3DTN3</accession>
<dbReference type="InterPro" id="IPR000719">
    <property type="entry name" value="Prot_kinase_dom"/>
</dbReference>
<dbReference type="SUPFAM" id="SSF56112">
    <property type="entry name" value="Protein kinase-like (PK-like)"/>
    <property type="match status" value="1"/>
</dbReference>
<gene>
    <name evidence="2" type="ORF">RDB_LOCUS178256</name>
</gene>
<comment type="caution">
    <text evidence="2">The sequence shown here is derived from an EMBL/GenBank/DDBJ whole genome shotgun (WGS) entry which is preliminary data.</text>
</comment>
<evidence type="ECO:0000313" key="3">
    <source>
        <dbReference type="Proteomes" id="UP000663853"/>
    </source>
</evidence>
<dbReference type="Gene3D" id="1.10.510.10">
    <property type="entry name" value="Transferase(Phosphotransferase) domain 1"/>
    <property type="match status" value="1"/>
</dbReference>
<dbReference type="PROSITE" id="PS50011">
    <property type="entry name" value="PROTEIN_KINASE_DOM"/>
    <property type="match status" value="1"/>
</dbReference>
<dbReference type="PIRSF" id="PIRSF000654">
    <property type="entry name" value="Integrin-linked_kinase"/>
    <property type="match status" value="1"/>
</dbReference>
<feature type="domain" description="Protein kinase" evidence="1">
    <location>
        <begin position="21"/>
        <end position="226"/>
    </location>
</feature>
<dbReference type="InterPro" id="IPR011009">
    <property type="entry name" value="Kinase-like_dom_sf"/>
</dbReference>
<evidence type="ECO:0000259" key="1">
    <source>
        <dbReference type="PROSITE" id="PS50011"/>
    </source>
</evidence>
<dbReference type="Proteomes" id="UP000663853">
    <property type="component" value="Unassembled WGS sequence"/>
</dbReference>
<dbReference type="AlphaFoldDB" id="A0A8H3DTN3"/>
<dbReference type="SMART" id="SM00220">
    <property type="entry name" value="S_TKc"/>
    <property type="match status" value="1"/>
</dbReference>
<reference evidence="2" key="1">
    <citation type="submission" date="2021-01" db="EMBL/GenBank/DDBJ databases">
        <authorList>
            <person name="Kaushik A."/>
        </authorList>
    </citation>
    <scope>NUCLEOTIDE SEQUENCE</scope>
    <source>
        <strain evidence="2">AG6-10EEA</strain>
    </source>
</reference>
<evidence type="ECO:0000313" key="2">
    <source>
        <dbReference type="EMBL" id="CAE6535718.1"/>
    </source>
</evidence>
<dbReference type="InterPro" id="IPR008271">
    <property type="entry name" value="Ser/Thr_kinase_AS"/>
</dbReference>
<dbReference type="EMBL" id="CAJMXA010004143">
    <property type="protein sequence ID" value="CAE6535718.1"/>
    <property type="molecule type" value="Genomic_DNA"/>
</dbReference>
<dbReference type="PROSITE" id="PS00108">
    <property type="entry name" value="PROTEIN_KINASE_ST"/>
    <property type="match status" value="1"/>
</dbReference>
<protein>
    <recommendedName>
        <fullName evidence="1">Protein kinase domain-containing protein</fullName>
    </recommendedName>
</protein>
<dbReference type="Pfam" id="PF07714">
    <property type="entry name" value="PK_Tyr_Ser-Thr"/>
    <property type="match status" value="1"/>
</dbReference>
<dbReference type="InterPro" id="IPR001245">
    <property type="entry name" value="Ser-Thr/Tyr_kinase_cat_dom"/>
</dbReference>
<dbReference type="PANTHER" id="PTHR44329">
    <property type="entry name" value="SERINE/THREONINE-PROTEIN KINASE TNNI3K-RELATED"/>
    <property type="match status" value="1"/>
</dbReference>